<dbReference type="InterPro" id="IPR008914">
    <property type="entry name" value="PEBP"/>
</dbReference>
<dbReference type="CDD" id="cd00865">
    <property type="entry name" value="PEBP_bact_arch"/>
    <property type="match status" value="1"/>
</dbReference>
<dbReference type="Proteomes" id="UP001499854">
    <property type="component" value="Unassembled WGS sequence"/>
</dbReference>
<dbReference type="PANTHER" id="PTHR30289:SF1">
    <property type="entry name" value="PEBP (PHOSPHATIDYLETHANOLAMINE-BINDING PROTEIN) FAMILY PROTEIN"/>
    <property type="match status" value="1"/>
</dbReference>
<gene>
    <name evidence="3" type="ORF">GCM10009838_52380</name>
</gene>
<dbReference type="NCBIfam" id="TIGR00481">
    <property type="entry name" value="YbhB/YbcL family Raf kinase inhibitor-like protein"/>
    <property type="match status" value="1"/>
</dbReference>
<dbReference type="EMBL" id="BAAAQM010000032">
    <property type="protein sequence ID" value="GAA1984045.1"/>
    <property type="molecule type" value="Genomic_DNA"/>
</dbReference>
<protein>
    <submittedName>
        <fullName evidence="3">YbhB/YbcL family Raf kinase inhibitor-like protein</fullName>
    </submittedName>
</protein>
<evidence type="ECO:0000256" key="1">
    <source>
        <dbReference type="ARBA" id="ARBA00007120"/>
    </source>
</evidence>
<comment type="similarity">
    <text evidence="1">Belongs to the UPF0098 family.</text>
</comment>
<sequence>MTVTSESFQAGERLAPEHGGEAFGVSGGRDLSPQLSWGPLPEGTKSVAVTMFDPDAPIPSGFWHWGLADLPGDTTELPAGAGSGDDALPGDAFHLPNEIGGRQYVGFGPPAGTGRHRYVFAVHALDVDSMRELGATPETSLAVLHFLMRGHTLARGIIEGWASADE</sequence>
<evidence type="ECO:0000256" key="2">
    <source>
        <dbReference type="SAM" id="MobiDB-lite"/>
    </source>
</evidence>
<accession>A0ABP5DTW3</accession>
<feature type="region of interest" description="Disordered" evidence="2">
    <location>
        <begin position="1"/>
        <end position="39"/>
    </location>
</feature>
<dbReference type="GO" id="GO:0004860">
    <property type="term" value="F:protein kinase inhibitor activity"/>
    <property type="evidence" value="ECO:0007669"/>
    <property type="project" value="UniProtKB-KW"/>
</dbReference>
<name>A0ABP5DTW3_9ACTN</name>
<keyword evidence="3" id="KW-0649">Protein kinase inhibitor</keyword>
<dbReference type="Gene3D" id="3.90.280.10">
    <property type="entry name" value="PEBP-like"/>
    <property type="match status" value="1"/>
</dbReference>
<evidence type="ECO:0000313" key="4">
    <source>
        <dbReference type="Proteomes" id="UP001499854"/>
    </source>
</evidence>
<comment type="caution">
    <text evidence="3">The sequence shown here is derived from an EMBL/GenBank/DDBJ whole genome shotgun (WGS) entry which is preliminary data.</text>
</comment>
<organism evidence="3 4">
    <name type="scientific">Catenulispora subtropica</name>
    <dbReference type="NCBI Taxonomy" id="450798"/>
    <lineage>
        <taxon>Bacteria</taxon>
        <taxon>Bacillati</taxon>
        <taxon>Actinomycetota</taxon>
        <taxon>Actinomycetes</taxon>
        <taxon>Catenulisporales</taxon>
        <taxon>Catenulisporaceae</taxon>
        <taxon>Catenulispora</taxon>
    </lineage>
</organism>
<dbReference type="PANTHER" id="PTHR30289">
    <property type="entry name" value="UNCHARACTERIZED PROTEIN YBCL-RELATED"/>
    <property type="match status" value="1"/>
</dbReference>
<evidence type="ECO:0000313" key="3">
    <source>
        <dbReference type="EMBL" id="GAA1984045.1"/>
    </source>
</evidence>
<dbReference type="InterPro" id="IPR005247">
    <property type="entry name" value="YbhB_YbcL/LppC-like"/>
</dbReference>
<dbReference type="Pfam" id="PF01161">
    <property type="entry name" value="PBP"/>
    <property type="match status" value="1"/>
</dbReference>
<keyword evidence="4" id="KW-1185">Reference proteome</keyword>
<dbReference type="RefSeq" id="WP_344659763.1">
    <property type="nucleotide sequence ID" value="NZ_BAAAQM010000032.1"/>
</dbReference>
<dbReference type="SUPFAM" id="SSF49777">
    <property type="entry name" value="PEBP-like"/>
    <property type="match status" value="1"/>
</dbReference>
<dbReference type="InterPro" id="IPR036610">
    <property type="entry name" value="PEBP-like_sf"/>
</dbReference>
<proteinExistence type="inferred from homology"/>
<reference evidence="4" key="1">
    <citation type="journal article" date="2019" name="Int. J. Syst. Evol. Microbiol.">
        <title>The Global Catalogue of Microorganisms (GCM) 10K type strain sequencing project: providing services to taxonomists for standard genome sequencing and annotation.</title>
        <authorList>
            <consortium name="The Broad Institute Genomics Platform"/>
            <consortium name="The Broad Institute Genome Sequencing Center for Infectious Disease"/>
            <person name="Wu L."/>
            <person name="Ma J."/>
        </authorList>
    </citation>
    <scope>NUCLEOTIDE SEQUENCE [LARGE SCALE GENOMIC DNA]</scope>
    <source>
        <strain evidence="4">JCM 16013</strain>
    </source>
</reference>